<feature type="compositionally biased region" description="Pro residues" evidence="9">
    <location>
        <begin position="100"/>
        <end position="117"/>
    </location>
</feature>
<proteinExistence type="inferred from homology"/>
<evidence type="ECO:0000313" key="12">
    <source>
        <dbReference type="EMBL" id="UOF02931.1"/>
    </source>
</evidence>
<dbReference type="Gene3D" id="3.30.1370.130">
    <property type="match status" value="1"/>
</dbReference>
<keyword evidence="5" id="KW-0472">Membrane</keyword>
<evidence type="ECO:0000259" key="11">
    <source>
        <dbReference type="SMART" id="SM00965"/>
    </source>
</evidence>
<sequence length="731" mass="78556">MNGFIRLVILSAMIASLTSCASRPVEDDLSLDGAESTEEVAAADSETSEGSEDFSDFEESDVDKQAQTEQAPAEPQQAQGDQDLAVEEEVNQAGVEQPADVPPPTEQAAAEPPPPEPTQEAAPTEDPFADSGIADNEPTPPAEPVQTETIPSPVQETSPQVAAPTGAPANITDLQFKANESGGTIIVQADKPLSYTTRTNPELRQYIIEVNNAILPDRLKRSLNTRDIKGSVGAIDAYQNPGSNTARFVIQLREGVGEPAVQTEGNSLLVVASGGSSSDVASQEPQAVQGAEVDGESQILPSQNLTEFLAGNNKFYGKKISLETNNMDIRDALNFITEESGVNMVISEDVKGAVSLKLRQVPWDQALVVIMKAKKLGYTRQGNVLRIAPQTDLRAEEDDATKMAQARKNIEPLKVRMFPVSYARVEELEKKIKDFLGDRGRVVGDARTNALVVTDIEENLERAAKLIASLDTQPPQVLIEGKIVEAKESFTRNIGVNWGASGSPIKLGSTARGPVNMNPSFNVNPGANTPGNLNFNLAVGTLDVFGTLQAALSLSESEEQVKIISAPRIMTMTNERADINQTTEVPVRQVTQNGTATQETFQFKPLTLRLEVTPQVTADGSVIMKVLVNRQFRGADVSSAGQGAFAVNSREANTRVLVKNGQTAVIGGIYQSDATDGETGVPWFRELPFVSYLFKTKNISKEKSELLIFLTPRIVGQLDTGVTAAPNTQDF</sequence>
<dbReference type="Pfam" id="PF00263">
    <property type="entry name" value="Secretin"/>
    <property type="match status" value="1"/>
</dbReference>
<evidence type="ECO:0000256" key="1">
    <source>
        <dbReference type="ARBA" id="ARBA00004370"/>
    </source>
</evidence>
<dbReference type="PRINTS" id="PR01032">
    <property type="entry name" value="PHAGEIV"/>
</dbReference>
<feature type="signal peptide" evidence="10">
    <location>
        <begin position="1"/>
        <end position="21"/>
    </location>
</feature>
<comment type="similarity">
    <text evidence="7">Belongs to the bacterial secretin family.</text>
</comment>
<feature type="domain" description="Secretin/TonB short N-terminal" evidence="11">
    <location>
        <begin position="342"/>
        <end position="390"/>
    </location>
</feature>
<gene>
    <name evidence="12" type="primary">pilQ</name>
    <name evidence="12" type="ORF">MNR06_08210</name>
</gene>
<evidence type="ECO:0000256" key="6">
    <source>
        <dbReference type="ARBA" id="ARBA00023237"/>
    </source>
</evidence>
<keyword evidence="13" id="KW-1185">Reference proteome</keyword>
<dbReference type="Gene3D" id="3.30.1370.120">
    <property type="match status" value="1"/>
</dbReference>
<keyword evidence="2 8" id="KW-0813">Transport</keyword>
<dbReference type="PRINTS" id="PR00811">
    <property type="entry name" value="BCTERIALGSPD"/>
</dbReference>
<organism evidence="12 13">
    <name type="scientific">Bdellovibrio reynosensis</name>
    <dbReference type="NCBI Taxonomy" id="2835041"/>
    <lineage>
        <taxon>Bacteria</taxon>
        <taxon>Pseudomonadati</taxon>
        <taxon>Bdellovibrionota</taxon>
        <taxon>Bdellovibrionia</taxon>
        <taxon>Bdellovibrionales</taxon>
        <taxon>Pseudobdellovibrionaceae</taxon>
        <taxon>Bdellovibrio</taxon>
    </lineage>
</organism>
<evidence type="ECO:0000256" key="2">
    <source>
        <dbReference type="ARBA" id="ARBA00022448"/>
    </source>
</evidence>
<evidence type="ECO:0000256" key="3">
    <source>
        <dbReference type="ARBA" id="ARBA00022729"/>
    </source>
</evidence>
<evidence type="ECO:0000256" key="7">
    <source>
        <dbReference type="RuleBase" id="RU004003"/>
    </source>
</evidence>
<dbReference type="Proteomes" id="UP000830116">
    <property type="component" value="Chromosome"/>
</dbReference>
<dbReference type="InterPro" id="IPR001775">
    <property type="entry name" value="GspD/PilQ"/>
</dbReference>
<dbReference type="InterPro" id="IPR051808">
    <property type="entry name" value="Type_IV_pilus_biogenesis"/>
</dbReference>
<dbReference type="PANTHER" id="PTHR30604:SF1">
    <property type="entry name" value="DNA UTILIZATION PROTEIN HOFQ"/>
    <property type="match status" value="1"/>
</dbReference>
<protein>
    <submittedName>
        <fullName evidence="12">Type IV pilus secretin PilQ</fullName>
    </submittedName>
</protein>
<dbReference type="NCBIfam" id="TIGR02515">
    <property type="entry name" value="IV_pilus_PilQ"/>
    <property type="match status" value="1"/>
</dbReference>
<feature type="compositionally biased region" description="Low complexity" evidence="9">
    <location>
        <begin position="65"/>
        <end position="79"/>
    </location>
</feature>
<dbReference type="Pfam" id="PF11741">
    <property type="entry name" value="AMIN"/>
    <property type="match status" value="1"/>
</dbReference>
<feature type="compositionally biased region" description="Acidic residues" evidence="9">
    <location>
        <begin position="27"/>
        <end position="38"/>
    </location>
</feature>
<keyword evidence="6" id="KW-0998">Cell outer membrane</keyword>
<dbReference type="InterPro" id="IPR021731">
    <property type="entry name" value="AMIN_dom"/>
</dbReference>
<keyword evidence="3 10" id="KW-0732">Signal</keyword>
<evidence type="ECO:0000256" key="10">
    <source>
        <dbReference type="SAM" id="SignalP"/>
    </source>
</evidence>
<dbReference type="InterPro" id="IPR004846">
    <property type="entry name" value="T2SS/T3SS_dom"/>
</dbReference>
<comment type="subcellular location">
    <subcellularLocation>
        <location evidence="8">Cell outer membrane</location>
    </subcellularLocation>
    <subcellularLocation>
        <location evidence="1">Membrane</location>
    </subcellularLocation>
</comment>
<reference evidence="12" key="1">
    <citation type="submission" date="2022-03" db="EMBL/GenBank/DDBJ databases">
        <title>Genome Identification and Characterization of new species Bdellovibrio reynosense LBG001 sp. nov. from a Mexico soil sample.</title>
        <authorList>
            <person name="Camilli A."/>
            <person name="Ajao Y."/>
            <person name="Guo X."/>
        </authorList>
    </citation>
    <scope>NUCLEOTIDE SEQUENCE</scope>
    <source>
        <strain evidence="12">LBG001</strain>
    </source>
</reference>
<dbReference type="Pfam" id="PF03958">
    <property type="entry name" value="Secretin_N"/>
    <property type="match status" value="1"/>
</dbReference>
<evidence type="ECO:0000256" key="9">
    <source>
        <dbReference type="SAM" id="MobiDB-lite"/>
    </source>
</evidence>
<dbReference type="InterPro" id="IPR011662">
    <property type="entry name" value="Secretin/TonB_short_N"/>
</dbReference>
<evidence type="ECO:0000256" key="8">
    <source>
        <dbReference type="RuleBase" id="RU004004"/>
    </source>
</evidence>
<dbReference type="RefSeq" id="WP_243540750.1">
    <property type="nucleotide sequence ID" value="NZ_CP093442.1"/>
</dbReference>
<keyword evidence="4" id="KW-0653">Protein transport</keyword>
<evidence type="ECO:0000256" key="5">
    <source>
        <dbReference type="ARBA" id="ARBA00023136"/>
    </source>
</evidence>
<dbReference type="EMBL" id="CP093442">
    <property type="protein sequence ID" value="UOF02931.1"/>
    <property type="molecule type" value="Genomic_DNA"/>
</dbReference>
<feature type="region of interest" description="Disordered" evidence="9">
    <location>
        <begin position="27"/>
        <end position="167"/>
    </location>
</feature>
<evidence type="ECO:0000256" key="4">
    <source>
        <dbReference type="ARBA" id="ARBA00022927"/>
    </source>
</evidence>
<dbReference type="PROSITE" id="PS51257">
    <property type="entry name" value="PROKAR_LIPOPROTEIN"/>
    <property type="match status" value="1"/>
</dbReference>
<accession>A0ABY4CD80</accession>
<dbReference type="InterPro" id="IPR038591">
    <property type="entry name" value="NolW-like_sf"/>
</dbReference>
<evidence type="ECO:0000313" key="13">
    <source>
        <dbReference type="Proteomes" id="UP000830116"/>
    </source>
</evidence>
<dbReference type="SMART" id="SM00965">
    <property type="entry name" value="STN"/>
    <property type="match status" value="1"/>
</dbReference>
<feature type="compositionally biased region" description="Polar residues" evidence="9">
    <location>
        <begin position="146"/>
        <end position="160"/>
    </location>
</feature>
<feature type="chain" id="PRO_5045306520" evidence="10">
    <location>
        <begin position="22"/>
        <end position="731"/>
    </location>
</feature>
<dbReference type="InterPro" id="IPR005644">
    <property type="entry name" value="NolW-like"/>
</dbReference>
<dbReference type="InterPro" id="IPR013355">
    <property type="entry name" value="Pilus_4_PilQ"/>
</dbReference>
<feature type="compositionally biased region" description="Acidic residues" evidence="9">
    <location>
        <begin position="46"/>
        <end position="61"/>
    </location>
</feature>
<dbReference type="PANTHER" id="PTHR30604">
    <property type="entry name" value="PROTEIN TRANSPORT PROTEIN HOFQ"/>
    <property type="match status" value="1"/>
</dbReference>
<name>A0ABY4CD80_9BACT</name>